<keyword evidence="1 2" id="KW-0129">CBS domain</keyword>
<evidence type="ECO:0000259" key="4">
    <source>
        <dbReference type="PROSITE" id="PS51671"/>
    </source>
</evidence>
<dbReference type="CDD" id="cd04883">
    <property type="entry name" value="ACT_AcuB"/>
    <property type="match status" value="1"/>
</dbReference>
<dbReference type="RefSeq" id="WP_191689057.1">
    <property type="nucleotide sequence ID" value="NZ_JACSQY010000003.1"/>
</dbReference>
<dbReference type="Gene3D" id="3.10.580.10">
    <property type="entry name" value="CBS-domain"/>
    <property type="match status" value="1"/>
</dbReference>
<dbReference type="SUPFAM" id="SSF55021">
    <property type="entry name" value="ACT-like"/>
    <property type="match status" value="1"/>
</dbReference>
<dbReference type="Pfam" id="PF01842">
    <property type="entry name" value="ACT"/>
    <property type="match status" value="1"/>
</dbReference>
<dbReference type="SMART" id="SM00116">
    <property type="entry name" value="CBS"/>
    <property type="match status" value="2"/>
</dbReference>
<reference evidence="5 6" key="1">
    <citation type="submission" date="2020-08" db="EMBL/GenBank/DDBJ databases">
        <title>A Genomic Blueprint of the Chicken Gut Microbiome.</title>
        <authorList>
            <person name="Gilroy R."/>
            <person name="Ravi A."/>
            <person name="Getino M."/>
            <person name="Pursley I."/>
            <person name="Horton D.L."/>
            <person name="Alikhan N.-F."/>
            <person name="Baker D."/>
            <person name="Gharbi K."/>
            <person name="Hall N."/>
            <person name="Watson M."/>
            <person name="Adriaenssens E.M."/>
            <person name="Foster-Nyarko E."/>
            <person name="Jarju S."/>
            <person name="Secka A."/>
            <person name="Antonio M."/>
            <person name="Oren A."/>
            <person name="Chaudhuri R."/>
            <person name="La Ragione R.M."/>
            <person name="Hildebrand F."/>
            <person name="Pallen M.J."/>
        </authorList>
    </citation>
    <scope>NUCLEOTIDE SEQUENCE [LARGE SCALE GENOMIC DNA]</scope>
    <source>
        <strain evidence="5 6">Sa3CUA8</strain>
    </source>
</reference>
<dbReference type="PANTHER" id="PTHR43080:SF2">
    <property type="entry name" value="CBS DOMAIN-CONTAINING PROTEIN"/>
    <property type="match status" value="1"/>
</dbReference>
<comment type="caution">
    <text evidence="5">The sequence shown here is derived from an EMBL/GenBank/DDBJ whole genome shotgun (WGS) entry which is preliminary data.</text>
</comment>
<protein>
    <submittedName>
        <fullName evidence="5">CBS domain-containing protein</fullName>
    </submittedName>
</protein>
<dbReference type="PROSITE" id="PS51371">
    <property type="entry name" value="CBS"/>
    <property type="match status" value="2"/>
</dbReference>
<dbReference type="Pfam" id="PF00571">
    <property type="entry name" value="CBS"/>
    <property type="match status" value="2"/>
</dbReference>
<feature type="domain" description="CBS" evidence="3">
    <location>
        <begin position="7"/>
        <end position="64"/>
    </location>
</feature>
<dbReference type="PANTHER" id="PTHR43080">
    <property type="entry name" value="CBS DOMAIN-CONTAINING PROTEIN CBSX3, MITOCHONDRIAL"/>
    <property type="match status" value="1"/>
</dbReference>
<proteinExistence type="predicted"/>
<dbReference type="Proteomes" id="UP000659496">
    <property type="component" value="Unassembled WGS sequence"/>
</dbReference>
<dbReference type="InterPro" id="IPR002912">
    <property type="entry name" value="ACT_dom"/>
</dbReference>
<keyword evidence="6" id="KW-1185">Reference proteome</keyword>
<evidence type="ECO:0000259" key="3">
    <source>
        <dbReference type="PROSITE" id="PS51371"/>
    </source>
</evidence>
<sequence>MLIEEIMKTDVITLTPDHTVKEAADLMRTSHIRHLPVIIGDNQLVGIITDRDLKEIMPYGEQPTEKIAAVYEMPLSECMVKEPITGHPMDFVEESALVFYHNQIGCLPIVSNQQLVGIITETDLLYKYIELTGAHQPGSQIEVRVPNIPGILHEVTKVFNEFQTNVQSVLVYPDKENEANKILVIRIKTMNPIPIIEGLKGRGFDVLWPNFPGAEV</sequence>
<evidence type="ECO:0000313" key="6">
    <source>
        <dbReference type="Proteomes" id="UP000659496"/>
    </source>
</evidence>
<dbReference type="CDD" id="cd04584">
    <property type="entry name" value="CBS_pair_AcuB_like"/>
    <property type="match status" value="1"/>
</dbReference>
<feature type="domain" description="CBS" evidence="3">
    <location>
        <begin position="79"/>
        <end position="137"/>
    </location>
</feature>
<name>A0ABR8PIE3_9BACL</name>
<dbReference type="SUPFAM" id="SSF54631">
    <property type="entry name" value="CBS-domain pair"/>
    <property type="match status" value="1"/>
</dbReference>
<evidence type="ECO:0000313" key="5">
    <source>
        <dbReference type="EMBL" id="MBD7907908.1"/>
    </source>
</evidence>
<dbReference type="InterPro" id="IPR051257">
    <property type="entry name" value="Diverse_CBS-Domain"/>
</dbReference>
<evidence type="ECO:0000256" key="2">
    <source>
        <dbReference type="PROSITE-ProRule" id="PRU00703"/>
    </source>
</evidence>
<evidence type="ECO:0000256" key="1">
    <source>
        <dbReference type="ARBA" id="ARBA00023122"/>
    </source>
</evidence>
<feature type="domain" description="ACT" evidence="4">
    <location>
        <begin position="140"/>
        <end position="214"/>
    </location>
</feature>
<dbReference type="PROSITE" id="PS51671">
    <property type="entry name" value="ACT"/>
    <property type="match status" value="1"/>
</dbReference>
<dbReference type="InterPro" id="IPR045865">
    <property type="entry name" value="ACT-like_dom_sf"/>
</dbReference>
<gene>
    <name evidence="5" type="ORF">H9659_06170</name>
</gene>
<dbReference type="InterPro" id="IPR000644">
    <property type="entry name" value="CBS_dom"/>
</dbReference>
<accession>A0ABR8PIE3</accession>
<dbReference type="InterPro" id="IPR046342">
    <property type="entry name" value="CBS_dom_sf"/>
</dbReference>
<organism evidence="5 6">
    <name type="scientific">Sporosarcina gallistercoris</name>
    <dbReference type="NCBI Taxonomy" id="2762245"/>
    <lineage>
        <taxon>Bacteria</taxon>
        <taxon>Bacillati</taxon>
        <taxon>Bacillota</taxon>
        <taxon>Bacilli</taxon>
        <taxon>Bacillales</taxon>
        <taxon>Caryophanaceae</taxon>
        <taxon>Sporosarcina</taxon>
    </lineage>
</organism>
<dbReference type="EMBL" id="JACSQY010000003">
    <property type="protein sequence ID" value="MBD7907908.1"/>
    <property type="molecule type" value="Genomic_DNA"/>
</dbReference>